<dbReference type="EMBL" id="AZBU02000004">
    <property type="protein sequence ID" value="TKR83158.1"/>
    <property type="molecule type" value="Genomic_DNA"/>
</dbReference>
<reference evidence="1 2" key="2">
    <citation type="journal article" date="2019" name="G3 (Bethesda)">
        <title>Hybrid Assembly of the Genome of the Entomopathogenic Nematode Steinernema carpocapsae Identifies the X-Chromosome.</title>
        <authorList>
            <person name="Serra L."/>
            <person name="Macchietto M."/>
            <person name="Macias-Munoz A."/>
            <person name="McGill C.J."/>
            <person name="Rodriguez I.M."/>
            <person name="Rodriguez B."/>
            <person name="Murad R."/>
            <person name="Mortazavi A."/>
        </authorList>
    </citation>
    <scope>NUCLEOTIDE SEQUENCE [LARGE SCALE GENOMIC DNA]</scope>
    <source>
        <strain evidence="1 2">ALL</strain>
    </source>
</reference>
<dbReference type="Proteomes" id="UP000298663">
    <property type="component" value="Unassembled WGS sequence"/>
</dbReference>
<accession>A0A4U5NJ46</accession>
<proteinExistence type="predicted"/>
<organism evidence="1 2">
    <name type="scientific">Steinernema carpocapsae</name>
    <name type="common">Entomopathogenic nematode</name>
    <dbReference type="NCBI Taxonomy" id="34508"/>
    <lineage>
        <taxon>Eukaryota</taxon>
        <taxon>Metazoa</taxon>
        <taxon>Ecdysozoa</taxon>
        <taxon>Nematoda</taxon>
        <taxon>Chromadorea</taxon>
        <taxon>Rhabditida</taxon>
        <taxon>Tylenchina</taxon>
        <taxon>Panagrolaimomorpha</taxon>
        <taxon>Strongyloidoidea</taxon>
        <taxon>Steinernematidae</taxon>
        <taxon>Steinernema</taxon>
    </lineage>
</organism>
<name>A0A4U5NJ46_STECR</name>
<sequence>MSVVLAGNGRNVDDLELFIIAADGLLRSFSFPICNERGVEGSFEEAEFEFEQLLNSNTPFAEIVDIDNDGRNELLARVVKSYSFEFEDEDEDFVPLTMFEESVHNYGISVRISP</sequence>
<dbReference type="AlphaFoldDB" id="A0A4U5NJ46"/>
<comment type="caution">
    <text evidence="1">The sequence shown here is derived from an EMBL/GenBank/DDBJ whole genome shotgun (WGS) entry which is preliminary data.</text>
</comment>
<evidence type="ECO:0000313" key="2">
    <source>
        <dbReference type="Proteomes" id="UP000298663"/>
    </source>
</evidence>
<gene>
    <name evidence="1" type="ORF">L596_016792</name>
</gene>
<dbReference type="OrthoDB" id="9996127at2759"/>
<reference evidence="1 2" key="1">
    <citation type="journal article" date="2015" name="Genome Biol.">
        <title>Comparative genomics of Steinernema reveals deeply conserved gene regulatory networks.</title>
        <authorList>
            <person name="Dillman A.R."/>
            <person name="Macchietto M."/>
            <person name="Porter C.F."/>
            <person name="Rogers A."/>
            <person name="Williams B."/>
            <person name="Antoshechkin I."/>
            <person name="Lee M.M."/>
            <person name="Goodwin Z."/>
            <person name="Lu X."/>
            <person name="Lewis E.E."/>
            <person name="Goodrich-Blair H."/>
            <person name="Stock S.P."/>
            <person name="Adams B.J."/>
            <person name="Sternberg P.W."/>
            <person name="Mortazavi A."/>
        </authorList>
    </citation>
    <scope>NUCLEOTIDE SEQUENCE [LARGE SCALE GENOMIC DNA]</scope>
    <source>
        <strain evidence="1 2">ALL</strain>
    </source>
</reference>
<protein>
    <submittedName>
        <fullName evidence="1">Uncharacterized protein</fullName>
    </submittedName>
</protein>
<keyword evidence="2" id="KW-1185">Reference proteome</keyword>
<evidence type="ECO:0000313" key="1">
    <source>
        <dbReference type="EMBL" id="TKR83158.1"/>
    </source>
</evidence>